<evidence type="ECO:0000256" key="3">
    <source>
        <dbReference type="ARBA" id="ARBA00022801"/>
    </source>
</evidence>
<dbReference type="AlphaFoldDB" id="A0A963Z7N3"/>
<organism evidence="7 8">
    <name type="scientific">Acidisoma cellulosilyticum</name>
    <dbReference type="NCBI Taxonomy" id="2802395"/>
    <lineage>
        <taxon>Bacteria</taxon>
        <taxon>Pseudomonadati</taxon>
        <taxon>Pseudomonadota</taxon>
        <taxon>Alphaproteobacteria</taxon>
        <taxon>Acetobacterales</taxon>
        <taxon>Acidocellaceae</taxon>
        <taxon>Acidisoma</taxon>
    </lineage>
</organism>
<dbReference type="GO" id="GO:0016811">
    <property type="term" value="F:hydrolase activity, acting on carbon-nitrogen (but not peptide) bonds, in linear amides"/>
    <property type="evidence" value="ECO:0007669"/>
    <property type="project" value="TreeGrafter"/>
</dbReference>
<name>A0A963Z7N3_9PROT</name>
<proteinExistence type="inferred from homology"/>
<evidence type="ECO:0000313" key="7">
    <source>
        <dbReference type="EMBL" id="MCB8883377.1"/>
    </source>
</evidence>
<dbReference type="PANTHER" id="PTHR35005">
    <property type="entry name" value="3-DEHYDRO-SCYLLO-INOSOSE HYDROLASE"/>
    <property type="match status" value="1"/>
</dbReference>
<evidence type="ECO:0000313" key="8">
    <source>
        <dbReference type="Proteomes" id="UP000721844"/>
    </source>
</evidence>
<keyword evidence="3" id="KW-0378">Hydrolase</keyword>
<dbReference type="InterPro" id="IPR024087">
    <property type="entry name" value="Creatininase-like_sf"/>
</dbReference>
<accession>A0A963Z7N3</accession>
<dbReference type="Proteomes" id="UP000721844">
    <property type="component" value="Unassembled WGS sequence"/>
</dbReference>
<evidence type="ECO:0000256" key="5">
    <source>
        <dbReference type="ARBA" id="ARBA00024029"/>
    </source>
</evidence>
<feature type="region of interest" description="Disordered" evidence="6">
    <location>
        <begin position="196"/>
        <end position="215"/>
    </location>
</feature>
<comment type="similarity">
    <text evidence="5">Belongs to the creatininase superfamily.</text>
</comment>
<keyword evidence="8" id="KW-1185">Reference proteome</keyword>
<evidence type="ECO:0000256" key="1">
    <source>
        <dbReference type="ARBA" id="ARBA00001947"/>
    </source>
</evidence>
<dbReference type="RefSeq" id="WP_227310035.1">
    <property type="nucleotide sequence ID" value="NZ_JAESVA010000013.1"/>
</dbReference>
<gene>
    <name evidence="7" type="ORF">ACELLULO517_24225</name>
</gene>
<dbReference type="EMBL" id="JAESVA010000013">
    <property type="protein sequence ID" value="MCB8883377.1"/>
    <property type="molecule type" value="Genomic_DNA"/>
</dbReference>
<comment type="cofactor">
    <cofactor evidence="1">
        <name>Zn(2+)</name>
        <dbReference type="ChEBI" id="CHEBI:29105"/>
    </cofactor>
</comment>
<comment type="caution">
    <text evidence="7">The sequence shown here is derived from an EMBL/GenBank/DDBJ whole genome shotgun (WGS) entry which is preliminary data.</text>
</comment>
<keyword evidence="2" id="KW-0479">Metal-binding</keyword>
<dbReference type="SUPFAM" id="SSF102215">
    <property type="entry name" value="Creatininase"/>
    <property type="match status" value="1"/>
</dbReference>
<dbReference type="GO" id="GO:0009231">
    <property type="term" value="P:riboflavin biosynthetic process"/>
    <property type="evidence" value="ECO:0007669"/>
    <property type="project" value="TreeGrafter"/>
</dbReference>
<dbReference type="PANTHER" id="PTHR35005:SF1">
    <property type="entry name" value="2-AMINO-5-FORMYLAMINO-6-RIBOSYLAMINOPYRIMIDIN-4(3H)-ONE 5'-MONOPHOSPHATE DEFORMYLASE"/>
    <property type="match status" value="1"/>
</dbReference>
<evidence type="ECO:0000256" key="2">
    <source>
        <dbReference type="ARBA" id="ARBA00022723"/>
    </source>
</evidence>
<evidence type="ECO:0000256" key="6">
    <source>
        <dbReference type="SAM" id="MobiDB-lite"/>
    </source>
</evidence>
<dbReference type="GO" id="GO:0046872">
    <property type="term" value="F:metal ion binding"/>
    <property type="evidence" value="ECO:0007669"/>
    <property type="project" value="UniProtKB-KW"/>
</dbReference>
<protein>
    <submittedName>
        <fullName evidence="7">Creatininase family protein</fullName>
    </submittedName>
</protein>
<dbReference type="InterPro" id="IPR003785">
    <property type="entry name" value="Creatininase/forma_Hydrolase"/>
</dbReference>
<dbReference type="Pfam" id="PF02633">
    <property type="entry name" value="Creatininase"/>
    <property type="match status" value="1"/>
</dbReference>
<dbReference type="Gene3D" id="3.40.50.10310">
    <property type="entry name" value="Creatininase"/>
    <property type="match status" value="1"/>
</dbReference>
<keyword evidence="4" id="KW-0862">Zinc</keyword>
<reference evidence="7 8" key="1">
    <citation type="journal article" date="2021" name="Microorganisms">
        <title>Acidisoma silvae sp. nov. and Acidisomacellulosilytica sp. nov., Two Acidophilic Bacteria Isolated from Decaying Wood, Hydrolyzing Cellulose and Producing Poly-3-hydroxybutyrate.</title>
        <authorList>
            <person name="Mieszkin S."/>
            <person name="Pouder E."/>
            <person name="Uroz S."/>
            <person name="Simon-Colin C."/>
            <person name="Alain K."/>
        </authorList>
    </citation>
    <scope>NUCLEOTIDE SEQUENCE [LARGE SCALE GENOMIC DNA]</scope>
    <source>
        <strain evidence="7 8">HW T5.17</strain>
    </source>
</reference>
<sequence length="257" mass="27213">MTLPALPLRWDRLTASEIGAALAAGVDTAVLPVGAIEQHGPHLATGTDAISAEAIALATAARLPVLVLPTIPYGCSLGHTDKWPGTLSLHPITLTQVVVEIARWAVSSGLTKIMFLSGHATNGPSLGSAILHLRHELPEARFRTLDIWGISPRALALYTRDAADFHANRGETSLLLHLAPEMVRMDQAFDVPDVTPGTEWQYPMPRTTPTGVVGNPTEATAADGAMMVDILVEDFAALLTRAVAEPWPVIPAGPQDA</sequence>
<evidence type="ECO:0000256" key="4">
    <source>
        <dbReference type="ARBA" id="ARBA00022833"/>
    </source>
</evidence>